<feature type="transmembrane region" description="Helical" evidence="1">
    <location>
        <begin position="74"/>
        <end position="94"/>
    </location>
</feature>
<keyword evidence="3" id="KW-1185">Reference proteome</keyword>
<reference evidence="2 3" key="1">
    <citation type="submission" date="2018-09" db="EMBL/GenBank/DDBJ databases">
        <title>Alcanivorax profundi sp. nov., isolated from 1000 m-depth seawater of the Mariana Trench.</title>
        <authorList>
            <person name="Liu J."/>
        </authorList>
    </citation>
    <scope>NUCLEOTIDE SEQUENCE [LARGE SCALE GENOMIC DNA]</scope>
    <source>
        <strain evidence="2 3">MTEO17</strain>
    </source>
</reference>
<protein>
    <submittedName>
        <fullName evidence="2">Uncharacterized protein</fullName>
    </submittedName>
</protein>
<keyword evidence="1" id="KW-0472">Membrane</keyword>
<accession>A0A418XYU3</accession>
<dbReference type="EMBL" id="QYYA01000002">
    <property type="protein sequence ID" value="RJG18196.1"/>
    <property type="molecule type" value="Genomic_DNA"/>
</dbReference>
<dbReference type="AlphaFoldDB" id="A0A418XYU3"/>
<gene>
    <name evidence="2" type="ORF">D4A39_06880</name>
</gene>
<keyword evidence="1" id="KW-1133">Transmembrane helix</keyword>
<comment type="caution">
    <text evidence="2">The sequence shown here is derived from an EMBL/GenBank/DDBJ whole genome shotgun (WGS) entry which is preliminary data.</text>
</comment>
<keyword evidence="1" id="KW-0812">Transmembrane</keyword>
<proteinExistence type="predicted"/>
<evidence type="ECO:0000313" key="2">
    <source>
        <dbReference type="EMBL" id="RJG18196.1"/>
    </source>
</evidence>
<evidence type="ECO:0000256" key="1">
    <source>
        <dbReference type="SAM" id="Phobius"/>
    </source>
</evidence>
<organism evidence="2 3">
    <name type="scientific">Alcanivorax profundi</name>
    <dbReference type="NCBI Taxonomy" id="2338368"/>
    <lineage>
        <taxon>Bacteria</taxon>
        <taxon>Pseudomonadati</taxon>
        <taxon>Pseudomonadota</taxon>
        <taxon>Gammaproteobacteria</taxon>
        <taxon>Oceanospirillales</taxon>
        <taxon>Alcanivoracaceae</taxon>
        <taxon>Alcanivorax</taxon>
    </lineage>
</organism>
<feature type="transmembrane region" description="Helical" evidence="1">
    <location>
        <begin position="106"/>
        <end position="128"/>
    </location>
</feature>
<sequence>MNALSWVFSVKIVATVLIWCFPMLLFPSGWLLTLGLTPQPNDFMFVRLLGWAYLALCVGYGFGLRHALNGRRALGPIWVGIVSNGGACVLLAYFGSCGAWSGFSAAILFILWSSVVATAGITAGLWTWGVRGSSPSV</sequence>
<dbReference type="OrthoDB" id="7061302at2"/>
<name>A0A418XYU3_9GAMM</name>
<feature type="transmembrane region" description="Helical" evidence="1">
    <location>
        <begin position="12"/>
        <end position="32"/>
    </location>
</feature>
<evidence type="ECO:0000313" key="3">
    <source>
        <dbReference type="Proteomes" id="UP000283734"/>
    </source>
</evidence>
<feature type="transmembrane region" description="Helical" evidence="1">
    <location>
        <begin position="44"/>
        <end position="62"/>
    </location>
</feature>
<dbReference type="RefSeq" id="WP_119917745.1">
    <property type="nucleotide sequence ID" value="NZ_QYYA01000002.1"/>
</dbReference>
<dbReference type="Proteomes" id="UP000283734">
    <property type="component" value="Unassembled WGS sequence"/>
</dbReference>